<dbReference type="Proteomes" id="UP000619101">
    <property type="component" value="Unassembled WGS sequence"/>
</dbReference>
<name>A0ABR8Y3Y7_9BACL</name>
<gene>
    <name evidence="1" type="ORF">H9635_19055</name>
</gene>
<keyword evidence="2" id="KW-1185">Reference proteome</keyword>
<feature type="non-terminal residue" evidence="1">
    <location>
        <position position="1"/>
    </location>
</feature>
<comment type="caution">
    <text evidence="1">The sequence shown here is derived from an EMBL/GenBank/DDBJ whole genome shotgun (WGS) entry which is preliminary data.</text>
</comment>
<protein>
    <submittedName>
        <fullName evidence="1">Uncharacterized protein</fullName>
    </submittedName>
</protein>
<dbReference type="RefSeq" id="WP_191701906.1">
    <property type="nucleotide sequence ID" value="NZ_JACSPZ010000027.1"/>
</dbReference>
<reference evidence="1 2" key="1">
    <citation type="submission" date="2020-08" db="EMBL/GenBank/DDBJ databases">
        <title>A Genomic Blueprint of the Chicken Gut Microbiome.</title>
        <authorList>
            <person name="Gilroy R."/>
            <person name="Ravi A."/>
            <person name="Getino M."/>
            <person name="Pursley I."/>
            <person name="Horton D.L."/>
            <person name="Alikhan N.-F."/>
            <person name="Baker D."/>
            <person name="Gharbi K."/>
            <person name="Hall N."/>
            <person name="Watson M."/>
            <person name="Adriaenssens E.M."/>
            <person name="Foster-Nyarko E."/>
            <person name="Jarju S."/>
            <person name="Secka A."/>
            <person name="Antonio M."/>
            <person name="Oren A."/>
            <person name="Chaudhuri R."/>
            <person name="La Ragione R.M."/>
            <person name="Hildebrand F."/>
            <person name="Pallen M.J."/>
        </authorList>
    </citation>
    <scope>NUCLEOTIDE SEQUENCE [LARGE SCALE GENOMIC DNA]</scope>
    <source>
        <strain evidence="1 2">A46</strain>
    </source>
</reference>
<evidence type="ECO:0000313" key="1">
    <source>
        <dbReference type="EMBL" id="MBD8038843.1"/>
    </source>
</evidence>
<proteinExistence type="predicted"/>
<organism evidence="1 2">
    <name type="scientific">Solibacillus faecavium</name>
    <dbReference type="NCBI Taxonomy" id="2762221"/>
    <lineage>
        <taxon>Bacteria</taxon>
        <taxon>Bacillati</taxon>
        <taxon>Bacillota</taxon>
        <taxon>Bacilli</taxon>
        <taxon>Bacillales</taxon>
        <taxon>Caryophanaceae</taxon>
        <taxon>Solibacillus</taxon>
    </lineage>
</organism>
<evidence type="ECO:0000313" key="2">
    <source>
        <dbReference type="Proteomes" id="UP000619101"/>
    </source>
</evidence>
<accession>A0ABR8Y3Y7</accession>
<sequence>FNAQDAIKTFEEALKIVGINDFTYVEVEGFSEMPGNGIYPPPSQVKVREGIENLPVEYQADVNKLLKDNFVPYAVIRQGNFVNYLVVSSDVNFDFEGANGVMKGAGKRYTSPTKYGFDFKGYAYVRDVTDNDGFGLDHGEITFAVLDDGKSISRTM</sequence>
<dbReference type="EMBL" id="JACSPZ010000027">
    <property type="protein sequence ID" value="MBD8038843.1"/>
    <property type="molecule type" value="Genomic_DNA"/>
</dbReference>